<dbReference type="Pfam" id="PF00317">
    <property type="entry name" value="Ribonuc_red_lgN"/>
    <property type="match status" value="1"/>
</dbReference>
<feature type="domain" description="ATP-cone" evidence="12">
    <location>
        <begin position="7"/>
        <end position="97"/>
    </location>
</feature>
<dbReference type="UniPathway" id="UPA00326"/>
<comment type="similarity">
    <text evidence="1 11">Belongs to the ribonucleoside diphosphate reductase large chain family.</text>
</comment>
<dbReference type="Pfam" id="PF02867">
    <property type="entry name" value="Ribonuc_red_lgC"/>
    <property type="match status" value="1"/>
</dbReference>
<dbReference type="GO" id="GO:0005971">
    <property type="term" value="C:ribonucleoside-diphosphate reductase complex"/>
    <property type="evidence" value="ECO:0007669"/>
    <property type="project" value="TreeGrafter"/>
</dbReference>
<evidence type="ECO:0000256" key="3">
    <source>
        <dbReference type="ARBA" id="ARBA00022533"/>
    </source>
</evidence>
<dbReference type="PANTHER" id="PTHR11573">
    <property type="entry name" value="RIBONUCLEOSIDE-DIPHOSPHATE REDUCTASE LARGE CHAIN"/>
    <property type="match status" value="1"/>
</dbReference>
<comment type="caution">
    <text evidence="13">The sequence shown here is derived from an EMBL/GenBank/DDBJ whole genome shotgun (WGS) entry which is preliminary data.</text>
</comment>
<dbReference type="NCBIfam" id="TIGR02506">
    <property type="entry name" value="NrdE_NrdA"/>
    <property type="match status" value="1"/>
</dbReference>
<dbReference type="InterPro" id="IPR008926">
    <property type="entry name" value="RNR_R1-su_N"/>
</dbReference>
<dbReference type="PRINTS" id="PR01183">
    <property type="entry name" value="RIBORDTASEM1"/>
</dbReference>
<dbReference type="PROSITE" id="PS51161">
    <property type="entry name" value="ATP_CONE"/>
    <property type="match status" value="1"/>
</dbReference>
<evidence type="ECO:0000256" key="8">
    <source>
        <dbReference type="ARBA" id="ARBA00023157"/>
    </source>
</evidence>
<dbReference type="Gene3D" id="1.10.1650.20">
    <property type="match status" value="1"/>
</dbReference>
<evidence type="ECO:0000313" key="13">
    <source>
        <dbReference type="EMBL" id="KXU34147.1"/>
    </source>
</evidence>
<dbReference type="FunFam" id="1.10.1650.20:FF:000001">
    <property type="entry name" value="Ribonucleoside-diphosphate reductase"/>
    <property type="match status" value="1"/>
</dbReference>
<proteinExistence type="inferred from homology"/>
<dbReference type="OrthoDB" id="9762933at2"/>
<evidence type="ECO:0000256" key="10">
    <source>
        <dbReference type="PROSITE-ProRule" id="PRU00492"/>
    </source>
</evidence>
<dbReference type="InterPro" id="IPR005144">
    <property type="entry name" value="ATP-cone_dom"/>
</dbReference>
<keyword evidence="3" id="KW-0021">Allosteric enzyme</keyword>
<evidence type="ECO:0000256" key="1">
    <source>
        <dbReference type="ARBA" id="ARBA00010406"/>
    </source>
</evidence>
<dbReference type="GO" id="GO:0005524">
    <property type="term" value="F:ATP binding"/>
    <property type="evidence" value="ECO:0007669"/>
    <property type="project" value="UniProtKB-UniRule"/>
</dbReference>
<keyword evidence="7 11" id="KW-0215">Deoxyribonucleotide synthesis</keyword>
<sequence length="757" mass="85212">MPPPEAINVTKRDGRLEPINLDKIHRVIEWAATGLSNVSVSQVELKSHIQFYDGIHTAAIHETIIKSAADLISAETPDYQYLAARLAIFHLRKIAYGQFDPPHLLAHTRKLVELGKYDAHLLRDYDEAEFDTLNAHIDHGRDMNFAYAAVKQLEGKYLVQHRVTRQIYESPQFLYMLVAMCLFSRYAKPTRLRYVTAFYDAISTFKLSLPTPIMAGVRTPSRQFSSCVLIECDDSLDSINATTSAIVRYVSQRAGIGINGGRIRAVGSEIRGGEAQHTGCIPFFKMFQAAVKSCSQGGVRGGAATLFYPLWHLEIESLLVLKNNRGVEENRIRHLDYGVQINRLLYQRLIKGQDITLFSPHEVPDLYEAFFADQDAFERLYIQYEQAENVRKRSLSATELFSLLMQERASTGRIYIQNVDHCNTHSPFDPGQAPVRQSNLCMEIALPTRPLVDLHDTEGEIALCTLSAFNLGALESLDELEGLAELAVRALDALLDYQDYPVKAARNATEKRRSLGIGVINYAYYLAKNGSRYSEPGALALTHRTFEAIQYYLLKASVQLAREYGPCAAFKQTTYAKGILPIDTYKRDTDAFCSEPLHLDWESLRRDIRTHGLRNSTLTALMPSETSSQIANATNGIEPPRGLVSVKQSKDGILRQVVPELERLKDQYELLWQLPNNDGYLKLVGVMQKFVDQSISANTNYDPQRFEGGRVPMKQLLKDLLQAYKYGLKTLYYHNTRDGAGEEDPEDDGCASGACKL</sequence>
<dbReference type="Pfam" id="PF03477">
    <property type="entry name" value="ATP-cone"/>
    <property type="match status" value="1"/>
</dbReference>
<evidence type="ECO:0000256" key="5">
    <source>
        <dbReference type="ARBA" id="ARBA00022840"/>
    </source>
</evidence>
<dbReference type="GO" id="GO:0009263">
    <property type="term" value="P:deoxyribonucleotide biosynthetic process"/>
    <property type="evidence" value="ECO:0007669"/>
    <property type="project" value="UniProtKB-KW"/>
</dbReference>
<dbReference type="InterPro" id="IPR039718">
    <property type="entry name" value="Rrm1"/>
</dbReference>
<dbReference type="PANTHER" id="PTHR11573:SF6">
    <property type="entry name" value="RIBONUCLEOSIDE-DIPHOSPHATE REDUCTASE LARGE SUBUNIT"/>
    <property type="match status" value="1"/>
</dbReference>
<evidence type="ECO:0000256" key="4">
    <source>
        <dbReference type="ARBA" id="ARBA00022741"/>
    </source>
</evidence>
<accession>A0A139SHX5</accession>
<dbReference type="NCBIfam" id="NF006578">
    <property type="entry name" value="PRK09103.1"/>
    <property type="match status" value="1"/>
</dbReference>
<evidence type="ECO:0000256" key="2">
    <source>
        <dbReference type="ARBA" id="ARBA00012274"/>
    </source>
</evidence>
<dbReference type="EMBL" id="LSZQ01000068">
    <property type="protein sequence ID" value="KXU34147.1"/>
    <property type="molecule type" value="Genomic_DNA"/>
</dbReference>
<evidence type="ECO:0000256" key="9">
    <source>
        <dbReference type="ARBA" id="ARBA00047754"/>
    </source>
</evidence>
<name>A0A139SHX5_9BACT</name>
<gene>
    <name evidence="13" type="ORF">AXK11_08885</name>
</gene>
<dbReference type="SUPFAM" id="SSF51998">
    <property type="entry name" value="PFL-like glycyl radical enzymes"/>
    <property type="match status" value="1"/>
</dbReference>
<dbReference type="InterPro" id="IPR013509">
    <property type="entry name" value="RNR_lsu_N"/>
</dbReference>
<organism evidence="13 14">
    <name type="scientific">Cephaloticoccus primus</name>
    <dbReference type="NCBI Taxonomy" id="1548207"/>
    <lineage>
        <taxon>Bacteria</taxon>
        <taxon>Pseudomonadati</taxon>
        <taxon>Verrucomicrobiota</taxon>
        <taxon>Opitutia</taxon>
        <taxon>Opitutales</taxon>
        <taxon>Opitutaceae</taxon>
        <taxon>Cephaloticoccus</taxon>
    </lineage>
</organism>
<keyword evidence="8" id="KW-1015">Disulfide bond</keyword>
<dbReference type="InterPro" id="IPR013346">
    <property type="entry name" value="NrdE_NrdA_C"/>
</dbReference>
<dbReference type="Proteomes" id="UP000070058">
    <property type="component" value="Unassembled WGS sequence"/>
</dbReference>
<evidence type="ECO:0000256" key="7">
    <source>
        <dbReference type="ARBA" id="ARBA00023116"/>
    </source>
</evidence>
<evidence type="ECO:0000256" key="6">
    <source>
        <dbReference type="ARBA" id="ARBA00023002"/>
    </source>
</evidence>
<comment type="catalytic activity">
    <reaction evidence="9 11">
        <text>a 2'-deoxyribonucleoside 5'-diphosphate + [thioredoxin]-disulfide + H2O = a ribonucleoside 5'-diphosphate + [thioredoxin]-dithiol</text>
        <dbReference type="Rhea" id="RHEA:23252"/>
        <dbReference type="Rhea" id="RHEA-COMP:10698"/>
        <dbReference type="Rhea" id="RHEA-COMP:10700"/>
        <dbReference type="ChEBI" id="CHEBI:15377"/>
        <dbReference type="ChEBI" id="CHEBI:29950"/>
        <dbReference type="ChEBI" id="CHEBI:50058"/>
        <dbReference type="ChEBI" id="CHEBI:57930"/>
        <dbReference type="ChEBI" id="CHEBI:73316"/>
        <dbReference type="EC" id="1.17.4.1"/>
    </reaction>
</comment>
<keyword evidence="6 11" id="KW-0560">Oxidoreductase</keyword>
<dbReference type="STRING" id="1548207.AXK11_08885"/>
<evidence type="ECO:0000256" key="11">
    <source>
        <dbReference type="RuleBase" id="RU003410"/>
    </source>
</evidence>
<protein>
    <recommendedName>
        <fullName evidence="2 11">Ribonucleoside-diphosphate reductase</fullName>
        <ecNumber evidence="2 11">1.17.4.1</ecNumber>
    </recommendedName>
</protein>
<reference evidence="14" key="1">
    <citation type="submission" date="2016-02" db="EMBL/GenBank/DDBJ databases">
        <authorList>
            <person name="Sanders J.G."/>
            <person name="Lin J.Y."/>
            <person name="Wertz J.T."/>
            <person name="Russell J.A."/>
            <person name="Moreau C.S."/>
            <person name="Powell S."/>
        </authorList>
    </citation>
    <scope>NUCLEOTIDE SEQUENCE [LARGE SCALE GENOMIC DNA]</scope>
    <source>
        <strain evidence="14">CAG34</strain>
    </source>
</reference>
<dbReference type="InterPro" id="IPR000788">
    <property type="entry name" value="RNR_lg_C"/>
</dbReference>
<dbReference type="SUPFAM" id="SSF48168">
    <property type="entry name" value="R1 subunit of ribonucleotide reductase, N-terminal domain"/>
    <property type="match status" value="1"/>
</dbReference>
<keyword evidence="5 10" id="KW-0067">ATP-binding</keyword>
<dbReference type="EC" id="1.17.4.1" evidence="2 11"/>
<keyword evidence="14" id="KW-1185">Reference proteome</keyword>
<dbReference type="GO" id="GO:0004748">
    <property type="term" value="F:ribonucleoside-diphosphate reductase activity, thioredoxin disulfide as acceptor"/>
    <property type="evidence" value="ECO:0007669"/>
    <property type="project" value="UniProtKB-EC"/>
</dbReference>
<evidence type="ECO:0000313" key="14">
    <source>
        <dbReference type="Proteomes" id="UP000070058"/>
    </source>
</evidence>
<keyword evidence="4 10" id="KW-0547">Nucleotide-binding</keyword>
<evidence type="ECO:0000259" key="12">
    <source>
        <dbReference type="PROSITE" id="PS51161"/>
    </source>
</evidence>
<dbReference type="RefSeq" id="WP_068631359.1">
    <property type="nucleotide sequence ID" value="NZ_LSZQ01000068.1"/>
</dbReference>
<dbReference type="PROSITE" id="PS00089">
    <property type="entry name" value="RIBORED_LARGE"/>
    <property type="match status" value="1"/>
</dbReference>
<dbReference type="Gene3D" id="3.20.70.20">
    <property type="match status" value="1"/>
</dbReference>
<dbReference type="AlphaFoldDB" id="A0A139SHX5"/>
<comment type="function">
    <text evidence="11">Provides the precursors necessary for DNA synthesis. Catalyzes the biosynthesis of deoxyribonucleotides from the corresponding ribonucleotides.</text>
</comment>